<dbReference type="AlphaFoldDB" id="A0A6A1R190"/>
<dbReference type="InterPro" id="IPR006528">
    <property type="entry name" value="Phage_head_morphogenesis_dom"/>
</dbReference>
<dbReference type="InterPro" id="IPR017029">
    <property type="entry name" value="Phage_head_put"/>
</dbReference>
<name>A0A6A1R190_9BURK</name>
<sequence length="369" mass="41065">MPSINDLLQDESIRHQVALQGYTTGVLHRLLAVLNRSDARLMAELAVALDGMDATTFTMERLESLLTSVRIMSAATYKELGQELNKELEAFVAYEVSYQAQMLAEHVPVGVHVASVNVAQVYSAAYAQPFQGVLLRDVWQDLDATKMKRVKQAIAQGFVEGKTTDQIIRELRGTRAKGYEDGLIQKDRRDVEAVVRTAVGHYAGKAQDKVMEANSDLIKALQWSATLDLRTSPQCRIRDRKLYTPDTHKPIGHKVPWGAGPGRLHWRCRSGQVPVLKSFKELGIDIPEIVVDGKTRASMDGQLPADTSYADWIKKQSAARQDEVLGPTRARLLRDGKLGMADLYSARGELLTLDDLRKRDAEAFKRAGL</sequence>
<dbReference type="RefSeq" id="WP_151044773.1">
    <property type="nucleotide sequence ID" value="NZ_VZOT01000007.1"/>
</dbReference>
<proteinExistence type="predicted"/>
<dbReference type="EMBL" id="VZOT01000007">
    <property type="protein sequence ID" value="KAB0586174.1"/>
    <property type="molecule type" value="Genomic_DNA"/>
</dbReference>
<organism evidence="2">
    <name type="scientific">Comamonas kerstersii</name>
    <dbReference type="NCBI Taxonomy" id="225992"/>
    <lineage>
        <taxon>Bacteria</taxon>
        <taxon>Pseudomonadati</taxon>
        <taxon>Pseudomonadota</taxon>
        <taxon>Betaproteobacteria</taxon>
        <taxon>Burkholderiales</taxon>
        <taxon>Comamonadaceae</taxon>
        <taxon>Comamonas</taxon>
    </lineage>
</organism>
<accession>A0A6A1R190</accession>
<protein>
    <recommendedName>
        <fullName evidence="1">Phage head morphogenesis domain-containing protein</fullName>
    </recommendedName>
</protein>
<dbReference type="PIRSF" id="PIRSF034565">
    <property type="entry name" value="UCP034565"/>
    <property type="match status" value="1"/>
</dbReference>
<gene>
    <name evidence="2" type="ORF">F7P80_11105</name>
</gene>
<feature type="domain" description="Phage head morphogenesis" evidence="1">
    <location>
        <begin position="149"/>
        <end position="270"/>
    </location>
</feature>
<evidence type="ECO:0000313" key="2">
    <source>
        <dbReference type="EMBL" id="KAB0586174.1"/>
    </source>
</evidence>
<comment type="caution">
    <text evidence="2">The sequence shown here is derived from an EMBL/GenBank/DDBJ whole genome shotgun (WGS) entry which is preliminary data.</text>
</comment>
<reference evidence="2" key="1">
    <citation type="submission" date="2019-09" db="EMBL/GenBank/DDBJ databases">
        <title>Draft genome sequences of 48 bacterial type strains from the CCUG.</title>
        <authorList>
            <person name="Tunovic T."/>
            <person name="Pineiro-Iglesias B."/>
            <person name="Unosson C."/>
            <person name="Inganas E."/>
            <person name="Ohlen M."/>
            <person name="Cardew S."/>
            <person name="Jensie-Markopoulos S."/>
            <person name="Salva-Serra F."/>
            <person name="Jaen-Luchoro D."/>
            <person name="Karlsson R."/>
            <person name="Svensson-Stadler L."/>
            <person name="Chun J."/>
            <person name="Moore E."/>
        </authorList>
    </citation>
    <scope>NUCLEOTIDE SEQUENCE</scope>
    <source>
        <strain evidence="2">CCUG 15333</strain>
    </source>
</reference>
<dbReference type="Pfam" id="PF04233">
    <property type="entry name" value="Phage_Mu_F"/>
    <property type="match status" value="1"/>
</dbReference>
<evidence type="ECO:0000259" key="1">
    <source>
        <dbReference type="Pfam" id="PF04233"/>
    </source>
</evidence>